<dbReference type="InterPro" id="IPR036390">
    <property type="entry name" value="WH_DNA-bd_sf"/>
</dbReference>
<dbReference type="SUPFAM" id="SSF46785">
    <property type="entry name" value="Winged helix' DNA-binding domain"/>
    <property type="match status" value="1"/>
</dbReference>
<keyword evidence="2" id="KW-0238">DNA-binding</keyword>
<evidence type="ECO:0000313" key="3">
    <source>
        <dbReference type="Proteomes" id="UP000077701"/>
    </source>
</evidence>
<organism evidence="2 3">
    <name type="scientific">Planomonospora sphaerica</name>
    <dbReference type="NCBI Taxonomy" id="161355"/>
    <lineage>
        <taxon>Bacteria</taxon>
        <taxon>Bacillati</taxon>
        <taxon>Actinomycetota</taxon>
        <taxon>Actinomycetes</taxon>
        <taxon>Streptosporangiales</taxon>
        <taxon>Streptosporangiaceae</taxon>
        <taxon>Planomonospora</taxon>
    </lineage>
</organism>
<dbReference type="InterPro" id="IPR036388">
    <property type="entry name" value="WH-like_DNA-bd_sf"/>
</dbReference>
<protein>
    <submittedName>
        <fullName evidence="2">DNA-binding protein</fullName>
    </submittedName>
</protein>
<sequence length="163" mass="17770">MEGKPRPEASSAQALAGMDRLIALSIVGQHDIARRLGLNVTDLTCLAHIWDFGDEPPTAGDLAEKANLTTGAITGVVNRLERAGYARRQADPADRRRVRIVADASAAARVALVYQPFYDRLSELFADYSPDEVAVLADWFTRAADAMRLSLEEIRGEDSRTAS</sequence>
<dbReference type="SMART" id="SM00347">
    <property type="entry name" value="HTH_MARR"/>
    <property type="match status" value="1"/>
</dbReference>
<feature type="domain" description="HTH marR-type" evidence="1">
    <location>
        <begin position="8"/>
        <end position="145"/>
    </location>
</feature>
<evidence type="ECO:0000313" key="2">
    <source>
        <dbReference type="EMBL" id="GAT66198.1"/>
    </source>
</evidence>
<dbReference type="InterPro" id="IPR039422">
    <property type="entry name" value="MarR/SlyA-like"/>
</dbReference>
<dbReference type="InterPro" id="IPR000835">
    <property type="entry name" value="HTH_MarR-typ"/>
</dbReference>
<dbReference type="Proteomes" id="UP000077701">
    <property type="component" value="Unassembled WGS sequence"/>
</dbReference>
<dbReference type="Pfam" id="PF01047">
    <property type="entry name" value="MarR"/>
    <property type="match status" value="1"/>
</dbReference>
<dbReference type="Gene3D" id="1.10.10.10">
    <property type="entry name" value="Winged helix-like DNA-binding domain superfamily/Winged helix DNA-binding domain"/>
    <property type="match status" value="1"/>
</dbReference>
<dbReference type="GO" id="GO:0006950">
    <property type="term" value="P:response to stress"/>
    <property type="evidence" value="ECO:0007669"/>
    <property type="project" value="TreeGrafter"/>
</dbReference>
<evidence type="ECO:0000259" key="1">
    <source>
        <dbReference type="PROSITE" id="PS50995"/>
    </source>
</evidence>
<comment type="caution">
    <text evidence="2">The sequence shown here is derived from an EMBL/GenBank/DDBJ whole genome shotgun (WGS) entry which is preliminary data.</text>
</comment>
<keyword evidence="3" id="KW-1185">Reference proteome</keyword>
<name>A0A171C6P3_9ACTN</name>
<dbReference type="AlphaFoldDB" id="A0A171C6P3"/>
<accession>A0A171C6P3</accession>
<dbReference type="RefSeq" id="WP_084008221.1">
    <property type="nucleotide sequence ID" value="NZ_BDCX01000004.1"/>
</dbReference>
<dbReference type="OrthoDB" id="162531at2"/>
<dbReference type="PANTHER" id="PTHR33164">
    <property type="entry name" value="TRANSCRIPTIONAL REGULATOR, MARR FAMILY"/>
    <property type="match status" value="1"/>
</dbReference>
<dbReference type="PROSITE" id="PS50995">
    <property type="entry name" value="HTH_MARR_2"/>
    <property type="match status" value="1"/>
</dbReference>
<reference evidence="3" key="2">
    <citation type="submission" date="2016-04" db="EMBL/GenBank/DDBJ databases">
        <title>Planomonospora sphaerica JCM9374 whole genome shotgun sequence.</title>
        <authorList>
            <person name="Suzuki T."/>
            <person name="Dohra H."/>
            <person name="Kodani S."/>
        </authorList>
    </citation>
    <scope>NUCLEOTIDE SEQUENCE [LARGE SCALE GENOMIC DNA]</scope>
    <source>
        <strain evidence="3">JCM 9374</strain>
    </source>
</reference>
<dbReference type="EMBL" id="BDCX01000004">
    <property type="protein sequence ID" value="GAT66198.1"/>
    <property type="molecule type" value="Genomic_DNA"/>
</dbReference>
<dbReference type="PANTHER" id="PTHR33164:SF106">
    <property type="entry name" value="TRANSCRIPTIONAL REGULATORY PROTEIN"/>
    <property type="match status" value="1"/>
</dbReference>
<proteinExistence type="predicted"/>
<dbReference type="GO" id="GO:0003677">
    <property type="term" value="F:DNA binding"/>
    <property type="evidence" value="ECO:0007669"/>
    <property type="project" value="UniProtKB-KW"/>
</dbReference>
<dbReference type="GO" id="GO:0003700">
    <property type="term" value="F:DNA-binding transcription factor activity"/>
    <property type="evidence" value="ECO:0007669"/>
    <property type="project" value="InterPro"/>
</dbReference>
<reference evidence="2 3" key="1">
    <citation type="journal article" date="2016" name="Genome Announc.">
        <title>Draft Genome Sequence of Planomonospora sphaerica JCM9374, a Rare Actinomycete.</title>
        <authorList>
            <person name="Dohra H."/>
            <person name="Suzuki T."/>
            <person name="Inoue Y."/>
            <person name="Kodani S."/>
        </authorList>
    </citation>
    <scope>NUCLEOTIDE SEQUENCE [LARGE SCALE GENOMIC DNA]</scope>
    <source>
        <strain evidence="2 3">JCM 9374</strain>
    </source>
</reference>
<gene>
    <name evidence="2" type="ORF">PS9374_01845</name>
</gene>